<feature type="domain" description="Cyclic nucleotide-binding" evidence="3">
    <location>
        <begin position="432"/>
        <end position="506"/>
    </location>
</feature>
<keyword evidence="1" id="KW-1071">Ligand-gated ion channel</keyword>
<dbReference type="GO" id="GO:0016020">
    <property type="term" value="C:membrane"/>
    <property type="evidence" value="ECO:0007669"/>
    <property type="project" value="UniProtKB-SubCell"/>
</dbReference>
<dbReference type="Gramene" id="OE9A038420T1">
    <property type="protein sequence ID" value="OE9A038420C1"/>
    <property type="gene ID" value="OE9A038420"/>
</dbReference>
<sequence>MSNVYDNWERLVGAVIRREQIWQMFHDRSPSVSSVASDFSLDSQILDVSFDFSSRAGTSLYQPPAVENSQNEEKAVKKLGSSVLEMRVKRKDAIQWMSYGLLPKRLREVIRRYDKYLLIRYLPKDLSKVIMRHVCLALLKRVPMFEKMDIILLDAMCGHLKTVLYTNNGFIWRDGDLIDEMLFIIRGELLSDSVTTNGGKTDGFSNYVYLKGGGFCGEELLEWAFDPNSSSNLPISTRTVQALSKAKVFALAADDLKFVVSQFRHLYSSKQMRYTFRYYSQQWRNWAASTIQVQWRYYHRKKLVQEEESSLRGALAKPKLVKRISIIPLQSSVSSDFSLNSQVLDDPFDFSSSAGTSLYQLPAFKKLGSSVLEMRVKRQDAIQWMSYGLLPKSLREEIRKYDKYLLIRYLPKDLSKVIMRHVCLALLKKVPMFEKMDKIILDAMCDRLKTVLYTDNGFIWRDGDPIDEMLFIIRGESLSGSVTTNGGKTDDFSNYVYLEAGGFCGEELFGWALNPNSSLSKLPISTRTVLANAKAEVFALAADDLKFVVSQFRHLYNSEQMRNIFRHHSALWRTWAACYIQVEWRRYYRKKLVLKMH</sequence>
<dbReference type="Proteomes" id="UP000594638">
    <property type="component" value="Unassembled WGS sequence"/>
</dbReference>
<keyword evidence="2" id="KW-0407">Ion channel</keyword>
<dbReference type="CDD" id="cd00038">
    <property type="entry name" value="CAP_ED"/>
    <property type="match status" value="2"/>
</dbReference>
<dbReference type="GO" id="GO:0034220">
    <property type="term" value="P:monoatomic ion transmembrane transport"/>
    <property type="evidence" value="ECO:0007669"/>
    <property type="project" value="UniProtKB-KW"/>
</dbReference>
<dbReference type="Gene3D" id="2.60.120.10">
    <property type="entry name" value="Jelly Rolls"/>
    <property type="match status" value="2"/>
</dbReference>
<keyword evidence="1" id="KW-0406">Ion transport</keyword>
<dbReference type="SUPFAM" id="SSF51206">
    <property type="entry name" value="cAMP-binding domain-like"/>
    <property type="match status" value="2"/>
</dbReference>
<dbReference type="InterPro" id="IPR018490">
    <property type="entry name" value="cNMP-bd_dom_sf"/>
</dbReference>
<dbReference type="InterPro" id="IPR000595">
    <property type="entry name" value="cNMP-bd_dom"/>
</dbReference>
<dbReference type="PANTHER" id="PTHR45651:SF5">
    <property type="entry name" value="CYCLIC NUCLEOTIDE-GATED ION CHANNEL 1"/>
    <property type="match status" value="1"/>
</dbReference>
<dbReference type="AlphaFoldDB" id="A0A8S0PPP6"/>
<protein>
    <submittedName>
        <fullName evidence="4">Cyclic nucleotide-gated ion channel 1-like</fullName>
    </submittedName>
</protein>
<feature type="domain" description="Cyclic nucleotide-binding" evidence="3">
    <location>
        <begin position="144"/>
        <end position="245"/>
    </location>
</feature>
<organism evidence="4 5">
    <name type="scientific">Olea europaea subsp. europaea</name>
    <dbReference type="NCBI Taxonomy" id="158383"/>
    <lineage>
        <taxon>Eukaryota</taxon>
        <taxon>Viridiplantae</taxon>
        <taxon>Streptophyta</taxon>
        <taxon>Embryophyta</taxon>
        <taxon>Tracheophyta</taxon>
        <taxon>Spermatophyta</taxon>
        <taxon>Magnoliopsida</taxon>
        <taxon>eudicotyledons</taxon>
        <taxon>Gunneridae</taxon>
        <taxon>Pentapetalae</taxon>
        <taxon>asterids</taxon>
        <taxon>lamiids</taxon>
        <taxon>Lamiales</taxon>
        <taxon>Oleaceae</taxon>
        <taxon>Oleeae</taxon>
        <taxon>Olea</taxon>
    </lineage>
</organism>
<dbReference type="OrthoDB" id="421226at2759"/>
<dbReference type="InterPro" id="IPR014710">
    <property type="entry name" value="RmlC-like_jellyroll"/>
</dbReference>
<dbReference type="PANTHER" id="PTHR45651">
    <property type="entry name" value="CYCLIC NUCLEOTIDE-GATED ION CHANNEL 15-RELATED-RELATED"/>
    <property type="match status" value="1"/>
</dbReference>
<comment type="caution">
    <text evidence="4">The sequence shown here is derived from an EMBL/GenBank/DDBJ whole genome shotgun (WGS) entry which is preliminary data.</text>
</comment>
<evidence type="ECO:0000256" key="2">
    <source>
        <dbReference type="ARBA" id="ARBA00023303"/>
    </source>
</evidence>
<dbReference type="EMBL" id="CACTIH010000165">
    <property type="protein sequence ID" value="CAA2955868.1"/>
    <property type="molecule type" value="Genomic_DNA"/>
</dbReference>
<keyword evidence="1" id="KW-0813">Transport</keyword>
<accession>A0A8S0PPP6</accession>
<proteinExistence type="predicted"/>
<evidence type="ECO:0000313" key="5">
    <source>
        <dbReference type="Proteomes" id="UP000594638"/>
    </source>
</evidence>
<evidence type="ECO:0000256" key="1">
    <source>
        <dbReference type="ARBA" id="ARBA00023286"/>
    </source>
</evidence>
<dbReference type="SMART" id="SM00100">
    <property type="entry name" value="cNMP"/>
    <property type="match status" value="2"/>
</dbReference>
<gene>
    <name evidence="4" type="ORF">OLEA9_A038420</name>
</gene>
<reference evidence="4 5" key="1">
    <citation type="submission" date="2019-12" db="EMBL/GenBank/DDBJ databases">
        <authorList>
            <person name="Alioto T."/>
            <person name="Alioto T."/>
            <person name="Gomez Garrido J."/>
        </authorList>
    </citation>
    <scope>NUCLEOTIDE SEQUENCE [LARGE SCALE GENOMIC DNA]</scope>
</reference>
<keyword evidence="5" id="KW-1185">Reference proteome</keyword>
<dbReference type="PROSITE" id="PS50042">
    <property type="entry name" value="CNMP_BINDING_3"/>
    <property type="match status" value="2"/>
</dbReference>
<evidence type="ECO:0000259" key="3">
    <source>
        <dbReference type="PROSITE" id="PS50042"/>
    </source>
</evidence>
<evidence type="ECO:0000313" key="4">
    <source>
        <dbReference type="EMBL" id="CAA2955868.1"/>
    </source>
</evidence>
<name>A0A8S0PPP6_OLEEU</name>